<evidence type="ECO:0000256" key="5">
    <source>
        <dbReference type="ARBA" id="ARBA00022691"/>
    </source>
</evidence>
<keyword evidence="3 6" id="KW-0489">Methyltransferase</keyword>
<keyword evidence="6" id="KW-0963">Cytoplasm</keyword>
<gene>
    <name evidence="6" type="primary">rsmH</name>
    <name evidence="7" type="ORF">A3A08_00680</name>
</gene>
<dbReference type="NCBIfam" id="TIGR00006">
    <property type="entry name" value="16S rRNA (cytosine(1402)-N(4))-methyltransferase RsmH"/>
    <property type="match status" value="1"/>
</dbReference>
<dbReference type="GO" id="GO:0005737">
    <property type="term" value="C:cytoplasm"/>
    <property type="evidence" value="ECO:0007669"/>
    <property type="project" value="UniProtKB-SubCell"/>
</dbReference>
<dbReference type="EMBL" id="MHMG01000021">
    <property type="protein sequence ID" value="OGZ23291.1"/>
    <property type="molecule type" value="Genomic_DNA"/>
</dbReference>
<keyword evidence="4 6" id="KW-0808">Transferase</keyword>
<comment type="caution">
    <text evidence="7">The sequence shown here is derived from an EMBL/GenBank/DDBJ whole genome shotgun (WGS) entry which is preliminary data.</text>
</comment>
<dbReference type="Gene3D" id="1.10.150.170">
    <property type="entry name" value="Putative methyltransferase TM0872, insert domain"/>
    <property type="match status" value="1"/>
</dbReference>
<comment type="catalytic activity">
    <reaction evidence="6">
        <text>cytidine(1402) in 16S rRNA + S-adenosyl-L-methionine = N(4)-methylcytidine(1402) in 16S rRNA + S-adenosyl-L-homocysteine + H(+)</text>
        <dbReference type="Rhea" id="RHEA:42928"/>
        <dbReference type="Rhea" id="RHEA-COMP:10286"/>
        <dbReference type="Rhea" id="RHEA-COMP:10287"/>
        <dbReference type="ChEBI" id="CHEBI:15378"/>
        <dbReference type="ChEBI" id="CHEBI:57856"/>
        <dbReference type="ChEBI" id="CHEBI:59789"/>
        <dbReference type="ChEBI" id="CHEBI:74506"/>
        <dbReference type="ChEBI" id="CHEBI:82748"/>
        <dbReference type="EC" id="2.1.1.199"/>
    </reaction>
</comment>
<comment type="subcellular location">
    <subcellularLocation>
        <location evidence="6">Cytoplasm</location>
    </subcellularLocation>
</comment>
<organism evidence="7 8">
    <name type="scientific">Candidatus Nealsonbacteria bacterium RIFCSPLOWO2_01_FULL_41_9</name>
    <dbReference type="NCBI Taxonomy" id="1801671"/>
    <lineage>
        <taxon>Bacteria</taxon>
        <taxon>Candidatus Nealsoniibacteriota</taxon>
    </lineage>
</organism>
<dbReference type="InterPro" id="IPR002903">
    <property type="entry name" value="RsmH"/>
</dbReference>
<protein>
    <recommendedName>
        <fullName evidence="6">Ribosomal RNA small subunit methyltransferase H</fullName>
        <ecNumber evidence="6">2.1.1.199</ecNumber>
    </recommendedName>
    <alternativeName>
        <fullName evidence="6">16S rRNA m(4)C1402 methyltransferase</fullName>
    </alternativeName>
    <alternativeName>
        <fullName evidence="6">rRNA (cytosine-N(4)-)-methyltransferase RsmH</fullName>
    </alternativeName>
</protein>
<evidence type="ECO:0000256" key="2">
    <source>
        <dbReference type="ARBA" id="ARBA00022552"/>
    </source>
</evidence>
<feature type="binding site" evidence="6">
    <location>
        <begin position="30"/>
        <end position="32"/>
    </location>
    <ligand>
        <name>S-adenosyl-L-methionine</name>
        <dbReference type="ChEBI" id="CHEBI:59789"/>
    </ligand>
</feature>
<dbReference type="SUPFAM" id="SSF81799">
    <property type="entry name" value="Putative methyltransferase TM0872, insert domain"/>
    <property type="match status" value="1"/>
</dbReference>
<feature type="binding site" evidence="6">
    <location>
        <position position="50"/>
    </location>
    <ligand>
        <name>S-adenosyl-L-methionine</name>
        <dbReference type="ChEBI" id="CHEBI:59789"/>
    </ligand>
</feature>
<reference evidence="7 8" key="1">
    <citation type="journal article" date="2016" name="Nat. Commun.">
        <title>Thousands of microbial genomes shed light on interconnected biogeochemical processes in an aquifer system.</title>
        <authorList>
            <person name="Anantharaman K."/>
            <person name="Brown C.T."/>
            <person name="Hug L.A."/>
            <person name="Sharon I."/>
            <person name="Castelle C.J."/>
            <person name="Probst A.J."/>
            <person name="Thomas B.C."/>
            <person name="Singh A."/>
            <person name="Wilkins M.J."/>
            <person name="Karaoz U."/>
            <person name="Brodie E.L."/>
            <person name="Williams K.H."/>
            <person name="Hubbard S.S."/>
            <person name="Banfield J.F."/>
        </authorList>
    </citation>
    <scope>NUCLEOTIDE SEQUENCE [LARGE SCALE GENOMIC DNA]</scope>
</reference>
<dbReference type="PIRSF" id="PIRSF004486">
    <property type="entry name" value="MraW"/>
    <property type="match status" value="1"/>
</dbReference>
<dbReference type="AlphaFoldDB" id="A0A1G2EDA0"/>
<sequence length="284" mass="32405">MHIPVLQKEVIEYLTPGPNENFIDCTIGEGGHASAILEKIKPDGKVLGIDLNIRFKGDKRLILAEDNFTNLKEIVEKIKFGKADGILMDLGFSSWHLEESGRGFSFQKQEPLDMRYNLENQLTAEKILNFWSAPEIERILKEYGEEKFAKEIAREIINSRQIRPIQNTFQLVAIIRRVVPAGYQRQKIHPATRTFQALRIAVNDELNNLQAVLPEALDILKKGGRIAVISFHSLEDRIIKNFLRDEAKENLISILTKKPVTATFQEIKINPRARSAKLRAAQKI</sequence>
<evidence type="ECO:0000313" key="7">
    <source>
        <dbReference type="EMBL" id="OGZ23291.1"/>
    </source>
</evidence>
<proteinExistence type="inferred from homology"/>
<keyword evidence="2 6" id="KW-0698">rRNA processing</keyword>
<feature type="binding site" evidence="6">
    <location>
        <position position="96"/>
    </location>
    <ligand>
        <name>S-adenosyl-L-methionine</name>
        <dbReference type="ChEBI" id="CHEBI:59789"/>
    </ligand>
</feature>
<feature type="binding site" evidence="6">
    <location>
        <position position="68"/>
    </location>
    <ligand>
        <name>S-adenosyl-L-methionine</name>
        <dbReference type="ChEBI" id="CHEBI:59789"/>
    </ligand>
</feature>
<dbReference type="InterPro" id="IPR029063">
    <property type="entry name" value="SAM-dependent_MTases_sf"/>
</dbReference>
<dbReference type="SUPFAM" id="SSF53335">
    <property type="entry name" value="S-adenosyl-L-methionine-dependent methyltransferases"/>
    <property type="match status" value="1"/>
</dbReference>
<evidence type="ECO:0000256" key="3">
    <source>
        <dbReference type="ARBA" id="ARBA00022603"/>
    </source>
</evidence>
<dbReference type="Pfam" id="PF01795">
    <property type="entry name" value="Methyltransf_5"/>
    <property type="match status" value="1"/>
</dbReference>
<dbReference type="PANTHER" id="PTHR11265:SF0">
    <property type="entry name" value="12S RRNA N4-METHYLCYTIDINE METHYLTRANSFERASE"/>
    <property type="match status" value="1"/>
</dbReference>
<evidence type="ECO:0000256" key="1">
    <source>
        <dbReference type="ARBA" id="ARBA00010396"/>
    </source>
</evidence>
<comment type="similarity">
    <text evidence="1 6">Belongs to the methyltransferase superfamily. RsmH family.</text>
</comment>
<dbReference type="Gene3D" id="3.40.50.150">
    <property type="entry name" value="Vaccinia Virus protein VP39"/>
    <property type="match status" value="1"/>
</dbReference>
<dbReference type="PANTHER" id="PTHR11265">
    <property type="entry name" value="S-ADENOSYL-METHYLTRANSFERASE MRAW"/>
    <property type="match status" value="1"/>
</dbReference>
<accession>A0A1G2EDA0</accession>
<evidence type="ECO:0000313" key="8">
    <source>
        <dbReference type="Proteomes" id="UP000176406"/>
    </source>
</evidence>
<keyword evidence="5 6" id="KW-0949">S-adenosyl-L-methionine</keyword>
<evidence type="ECO:0000256" key="6">
    <source>
        <dbReference type="HAMAP-Rule" id="MF_01007"/>
    </source>
</evidence>
<dbReference type="GO" id="GO:0070475">
    <property type="term" value="P:rRNA base methylation"/>
    <property type="evidence" value="ECO:0007669"/>
    <property type="project" value="UniProtKB-UniRule"/>
</dbReference>
<dbReference type="InterPro" id="IPR023397">
    <property type="entry name" value="SAM-dep_MeTrfase_MraW_recog"/>
</dbReference>
<dbReference type="GO" id="GO:0071424">
    <property type="term" value="F:rRNA (cytosine-N4-)-methyltransferase activity"/>
    <property type="evidence" value="ECO:0007669"/>
    <property type="project" value="UniProtKB-UniRule"/>
</dbReference>
<dbReference type="Proteomes" id="UP000176406">
    <property type="component" value="Unassembled WGS sequence"/>
</dbReference>
<dbReference type="HAMAP" id="MF_01007">
    <property type="entry name" value="16SrRNA_methyltr_H"/>
    <property type="match status" value="1"/>
</dbReference>
<comment type="function">
    <text evidence="6">Specifically methylates the N4 position of cytidine in position 1402 (C1402) of 16S rRNA.</text>
</comment>
<evidence type="ECO:0000256" key="4">
    <source>
        <dbReference type="ARBA" id="ARBA00022679"/>
    </source>
</evidence>
<dbReference type="EC" id="2.1.1.199" evidence="6"/>
<feature type="binding site" evidence="6">
    <location>
        <position position="89"/>
    </location>
    <ligand>
        <name>S-adenosyl-L-methionine</name>
        <dbReference type="ChEBI" id="CHEBI:59789"/>
    </ligand>
</feature>
<name>A0A1G2EDA0_9BACT</name>